<comment type="subcellular location">
    <subcellularLocation>
        <location evidence="1">Membrane</location>
        <topology evidence="1">Multi-pass membrane protein</topology>
    </subcellularLocation>
</comment>
<dbReference type="Gene3D" id="1.50.40.10">
    <property type="entry name" value="Mitochondrial carrier domain"/>
    <property type="match status" value="1"/>
</dbReference>
<keyword evidence="4 5" id="KW-0472">Membrane</keyword>
<dbReference type="GO" id="GO:0016020">
    <property type="term" value="C:membrane"/>
    <property type="evidence" value="ECO:0007669"/>
    <property type="project" value="UniProtKB-SubCell"/>
</dbReference>
<sequence length="87" mass="10175">MQKGLKPFYKGMGPLYVKLGPHTILCLVFWEELKGMYANHSENTNNDRNSNSVPMGNFYEKIGFFSKEETSVNYYNDSIDNSNFYWN</sequence>
<evidence type="ECO:0000256" key="2">
    <source>
        <dbReference type="ARBA" id="ARBA00006375"/>
    </source>
</evidence>
<gene>
    <name evidence="6" type="ORF">NQ314_003177</name>
</gene>
<dbReference type="InterPro" id="IPR018108">
    <property type="entry name" value="MCP_transmembrane"/>
</dbReference>
<dbReference type="PROSITE" id="PS50920">
    <property type="entry name" value="SOLCAR"/>
    <property type="match status" value="1"/>
</dbReference>
<comment type="caution">
    <text evidence="6">The sequence shown here is derived from an EMBL/GenBank/DDBJ whole genome shotgun (WGS) entry which is preliminary data.</text>
</comment>
<reference evidence="6" key="1">
    <citation type="journal article" date="2023" name="Insect Mol. Biol.">
        <title>Genome sequencing provides insights into the evolution of gene families encoding plant cell wall-degrading enzymes in longhorned beetles.</title>
        <authorList>
            <person name="Shin N.R."/>
            <person name="Okamura Y."/>
            <person name="Kirsch R."/>
            <person name="Pauchet Y."/>
        </authorList>
    </citation>
    <scope>NUCLEOTIDE SEQUENCE</scope>
    <source>
        <strain evidence="6">RBIC_L_NR</strain>
    </source>
</reference>
<keyword evidence="7" id="KW-1185">Reference proteome</keyword>
<proteinExistence type="inferred from homology"/>
<evidence type="ECO:0000313" key="7">
    <source>
        <dbReference type="Proteomes" id="UP001162156"/>
    </source>
</evidence>
<dbReference type="InterPro" id="IPR023395">
    <property type="entry name" value="MCP_dom_sf"/>
</dbReference>
<evidence type="ECO:0000256" key="1">
    <source>
        <dbReference type="ARBA" id="ARBA00004141"/>
    </source>
</evidence>
<comment type="similarity">
    <text evidence="2">Belongs to the mitochondrial carrier (TC 2.A.29) family.</text>
</comment>
<keyword evidence="3 5" id="KW-0812">Transmembrane</keyword>
<accession>A0AAV8ZQ98</accession>
<dbReference type="SUPFAM" id="SSF103506">
    <property type="entry name" value="Mitochondrial carrier"/>
    <property type="match status" value="1"/>
</dbReference>
<evidence type="ECO:0000256" key="3">
    <source>
        <dbReference type="ARBA" id="ARBA00022692"/>
    </source>
</evidence>
<evidence type="ECO:0000313" key="6">
    <source>
        <dbReference type="EMBL" id="KAJ8966955.1"/>
    </source>
</evidence>
<feature type="repeat" description="Solcar" evidence="5">
    <location>
        <begin position="1"/>
        <end position="36"/>
    </location>
</feature>
<dbReference type="AlphaFoldDB" id="A0AAV8ZQ98"/>
<organism evidence="6 7">
    <name type="scientific">Rhamnusium bicolor</name>
    <dbReference type="NCBI Taxonomy" id="1586634"/>
    <lineage>
        <taxon>Eukaryota</taxon>
        <taxon>Metazoa</taxon>
        <taxon>Ecdysozoa</taxon>
        <taxon>Arthropoda</taxon>
        <taxon>Hexapoda</taxon>
        <taxon>Insecta</taxon>
        <taxon>Pterygota</taxon>
        <taxon>Neoptera</taxon>
        <taxon>Endopterygota</taxon>
        <taxon>Coleoptera</taxon>
        <taxon>Polyphaga</taxon>
        <taxon>Cucujiformia</taxon>
        <taxon>Chrysomeloidea</taxon>
        <taxon>Cerambycidae</taxon>
        <taxon>Lepturinae</taxon>
        <taxon>Rhagiini</taxon>
        <taxon>Rhamnusium</taxon>
    </lineage>
</organism>
<dbReference type="EMBL" id="JANEYF010000911">
    <property type="protein sequence ID" value="KAJ8966955.1"/>
    <property type="molecule type" value="Genomic_DNA"/>
</dbReference>
<name>A0AAV8ZQ98_9CUCU</name>
<evidence type="ECO:0000256" key="4">
    <source>
        <dbReference type="ARBA" id="ARBA00023136"/>
    </source>
</evidence>
<protein>
    <submittedName>
        <fullName evidence="6">Uncharacterized protein</fullName>
    </submittedName>
</protein>
<evidence type="ECO:0000256" key="5">
    <source>
        <dbReference type="PROSITE-ProRule" id="PRU00282"/>
    </source>
</evidence>
<dbReference type="Proteomes" id="UP001162156">
    <property type="component" value="Unassembled WGS sequence"/>
</dbReference>